<dbReference type="STRING" id="550983.A4R26_04045"/>
<protein>
    <recommendedName>
        <fullName evidence="5">Bacterial surface antigen (D15) domain-containing protein</fullName>
    </recommendedName>
</protein>
<keyword evidence="4" id="KW-1185">Reference proteome</keyword>
<dbReference type="InterPro" id="IPR011042">
    <property type="entry name" value="6-blade_b-propeller_TolB-like"/>
</dbReference>
<evidence type="ECO:0000313" key="3">
    <source>
        <dbReference type="EMBL" id="OQP58631.1"/>
    </source>
</evidence>
<feature type="region of interest" description="Disordered" evidence="1">
    <location>
        <begin position="694"/>
        <end position="714"/>
    </location>
</feature>
<dbReference type="Gene3D" id="2.120.10.30">
    <property type="entry name" value="TolB, C-terminal domain"/>
    <property type="match status" value="1"/>
</dbReference>
<accession>A0A1V9FK30</accession>
<feature type="signal peptide" evidence="2">
    <location>
        <begin position="1"/>
        <end position="30"/>
    </location>
</feature>
<evidence type="ECO:0000313" key="4">
    <source>
        <dbReference type="Proteomes" id="UP000192276"/>
    </source>
</evidence>
<comment type="caution">
    <text evidence="3">The sequence shown here is derived from an EMBL/GenBank/DDBJ whole genome shotgun (WGS) entry which is preliminary data.</text>
</comment>
<keyword evidence="2" id="KW-0732">Signal</keyword>
<dbReference type="OrthoDB" id="9760276at2"/>
<name>A0A1V9FK30_9BACT</name>
<dbReference type="SUPFAM" id="SSF82171">
    <property type="entry name" value="DPP6 N-terminal domain-like"/>
    <property type="match status" value="1"/>
</dbReference>
<dbReference type="RefSeq" id="WP_081166235.1">
    <property type="nucleotide sequence ID" value="NZ_LWBP01000188.1"/>
</dbReference>
<dbReference type="AlphaFoldDB" id="A0A1V9FK30"/>
<sequence>MQFQQIQPKTKVFLSLPLLLAMLLPTVLFAQVNTVEFGKNRVQYRKFKWQYYQSTNFNTYFYEDGKTIANYVAQVAENELPALEQFVEYGLQRRANIVIYNHFDELQQSNIGLNLDWQTTGGITKLVNNKMVVYFDGDHAKLRKQVRQGIARILVDNILFGDDLGEFATNQALLDLPKWLVDGYVDYVAEEWSPEYDNDLKLALLSGEYKNFYQLAFEKPLLAGHAFWHYLSEKYKKENVTYFLYLSRVYRNLNSASQRICKKKFKEVLKDFMFERTEMYEKDLRGRRDMPKGVATIVEEVKHNKDFLHFTPNPAPRSQTYAVVEFIKGQYRVVLWTDMTERKVLLKTGVRSNENEINPNYPLLAWDGKGTRLACIYWKEGKVNLFVYDMVARFKRIRQEIPHFEQINSMQFMLNSNTLLLSAVRNGQSDIYIYDIEKDSYEQVTNDAYADLDASFVAFPNKTGIIFASNRPDATTKGGDTAVASQRYNIFLADNYNKSEFRQITQLTKMKYGNARFPMQYNTYHFTFVSDETGISNRFAGFFSTVRAGLDTVVLVGDQILRNPDATEIDSTLKAWGKTEPDSVFTFSVTKDSAYAFPITNYQSALLETKVAGYQGMVSEVRQQGNLKFLYKLKVDDATLRKRNLNPRPTEYRRKTIIAEQAASGAAIQFNRPGAQQQADSVRKINDIFETGFEKEKKDSTQTQPQQQQQPVTNDVFAPVTTPATESDEEAGVLKKAKLFDYKLKFSVDNFSGGFNNDILVSRYQPYTGGLPVVLQSGGAFNGMLKASIFDLFEDIRFTGAMRLPLIGGIGTGASIGNTGSSVFIPVNQSLFDGGGEWYARADYLKKRFDFSLIYYRRTDLGNVQGIGGTSDLYEGKSYTNLYQAVVKYPFDRVRSLRFSGGIRTDKVVVRGAYFDPLTLQQGDINKQTFAVSRLEYVHDDAIQKATNIWNGLRYKIFMDLNSQISKPSAGGLKPGRFTYNFGFDGRYYFPIYRNFIWAGRAAGDFSWGSQKIVYYLGGVDGWMFPKYSQNPRPQDPSYAFQSLAVNMRGFPQNVANGNNAVVINSEFRLPVFSTLFNKPINNAFLRNFQLIQFIDLGSAWNGTYNKLSRPQVVYDDPQIPQVQVLIKAGGIGPFVGGYGFGARSTLLGYFLRFDAGWEMNVFFKGKPYLHFAMGVDF</sequence>
<organism evidence="3 4">
    <name type="scientific">Niastella populi</name>
    <dbReference type="NCBI Taxonomy" id="550983"/>
    <lineage>
        <taxon>Bacteria</taxon>
        <taxon>Pseudomonadati</taxon>
        <taxon>Bacteroidota</taxon>
        <taxon>Chitinophagia</taxon>
        <taxon>Chitinophagales</taxon>
        <taxon>Chitinophagaceae</taxon>
        <taxon>Niastella</taxon>
    </lineage>
</organism>
<reference evidence="4" key="1">
    <citation type="submission" date="2016-04" db="EMBL/GenBank/DDBJ databases">
        <authorList>
            <person name="Chen L."/>
            <person name="Zhuang W."/>
            <person name="Wang G."/>
        </authorList>
    </citation>
    <scope>NUCLEOTIDE SEQUENCE [LARGE SCALE GENOMIC DNA]</scope>
    <source>
        <strain evidence="4">208</strain>
    </source>
</reference>
<evidence type="ECO:0000256" key="1">
    <source>
        <dbReference type="SAM" id="MobiDB-lite"/>
    </source>
</evidence>
<dbReference type="EMBL" id="LWBP01000188">
    <property type="protein sequence ID" value="OQP58631.1"/>
    <property type="molecule type" value="Genomic_DNA"/>
</dbReference>
<feature type="chain" id="PRO_5012438571" description="Bacterial surface antigen (D15) domain-containing protein" evidence="2">
    <location>
        <begin position="31"/>
        <end position="1178"/>
    </location>
</feature>
<dbReference type="Proteomes" id="UP000192276">
    <property type="component" value="Unassembled WGS sequence"/>
</dbReference>
<gene>
    <name evidence="3" type="ORF">A4R26_04045</name>
</gene>
<evidence type="ECO:0008006" key="5">
    <source>
        <dbReference type="Google" id="ProtNLM"/>
    </source>
</evidence>
<proteinExistence type="predicted"/>
<evidence type="ECO:0000256" key="2">
    <source>
        <dbReference type="SAM" id="SignalP"/>
    </source>
</evidence>
<feature type="compositionally biased region" description="Low complexity" evidence="1">
    <location>
        <begin position="701"/>
        <end position="711"/>
    </location>
</feature>